<reference evidence="1" key="5">
    <citation type="journal article" date="2021" name="G3 (Bethesda)">
        <title>Aegilops tauschii genome assembly Aet v5.0 features greater sequence contiguity and improved annotation.</title>
        <authorList>
            <person name="Wang L."/>
            <person name="Zhu T."/>
            <person name="Rodriguez J.C."/>
            <person name="Deal K.R."/>
            <person name="Dubcovsky J."/>
            <person name="McGuire P.E."/>
            <person name="Lux T."/>
            <person name="Spannagl M."/>
            <person name="Mayer K.F.X."/>
            <person name="Baldrich P."/>
            <person name="Meyers B.C."/>
            <person name="Huo N."/>
            <person name="Gu Y.Q."/>
            <person name="Zhou H."/>
            <person name="Devos K.M."/>
            <person name="Bennetzen J.L."/>
            <person name="Unver T."/>
            <person name="Budak H."/>
            <person name="Gulick P.J."/>
            <person name="Galiba G."/>
            <person name="Kalapos B."/>
            <person name="Nelson D.R."/>
            <person name="Li P."/>
            <person name="You F.M."/>
            <person name="Luo M.C."/>
            <person name="Dvorak J."/>
        </authorList>
    </citation>
    <scope>NUCLEOTIDE SEQUENCE [LARGE SCALE GENOMIC DNA]</scope>
    <source>
        <strain evidence="1">cv. AL8/78</strain>
    </source>
</reference>
<evidence type="ECO:0000313" key="2">
    <source>
        <dbReference type="Proteomes" id="UP000015105"/>
    </source>
</evidence>
<reference evidence="2" key="1">
    <citation type="journal article" date="2014" name="Science">
        <title>Ancient hybridizations among the ancestral genomes of bread wheat.</title>
        <authorList>
            <consortium name="International Wheat Genome Sequencing Consortium,"/>
            <person name="Marcussen T."/>
            <person name="Sandve S.R."/>
            <person name="Heier L."/>
            <person name="Spannagl M."/>
            <person name="Pfeifer M."/>
            <person name="Jakobsen K.S."/>
            <person name="Wulff B.B."/>
            <person name="Steuernagel B."/>
            <person name="Mayer K.F."/>
            <person name="Olsen O.A."/>
        </authorList>
    </citation>
    <scope>NUCLEOTIDE SEQUENCE [LARGE SCALE GENOMIC DNA]</scope>
    <source>
        <strain evidence="2">cv. AL8/78</strain>
    </source>
</reference>
<protein>
    <submittedName>
        <fullName evidence="1">Uncharacterized protein</fullName>
    </submittedName>
</protein>
<dbReference type="EnsemblPlants" id="AET7Gv20373900.7">
    <property type="protein sequence ID" value="AET7Gv20373900.7"/>
    <property type="gene ID" value="AET7Gv20373900"/>
</dbReference>
<accession>A0A453QYD2</accession>
<reference evidence="2" key="2">
    <citation type="journal article" date="2017" name="Nat. Plants">
        <title>The Aegilops tauschii genome reveals multiple impacts of transposons.</title>
        <authorList>
            <person name="Zhao G."/>
            <person name="Zou C."/>
            <person name="Li K."/>
            <person name="Wang K."/>
            <person name="Li T."/>
            <person name="Gao L."/>
            <person name="Zhang X."/>
            <person name="Wang H."/>
            <person name="Yang Z."/>
            <person name="Liu X."/>
            <person name="Jiang W."/>
            <person name="Mao L."/>
            <person name="Kong X."/>
            <person name="Jiao Y."/>
            <person name="Jia J."/>
        </authorList>
    </citation>
    <scope>NUCLEOTIDE SEQUENCE [LARGE SCALE GENOMIC DNA]</scope>
    <source>
        <strain evidence="2">cv. AL8/78</strain>
    </source>
</reference>
<proteinExistence type="predicted"/>
<sequence>TQLSYHSSLALLDLSIHCIPPSKEEKGSKSITSRFVCSRKKKLVAWLS</sequence>
<reference evidence="1" key="3">
    <citation type="journal article" date="2017" name="Nature">
        <title>Genome sequence of the progenitor of the wheat D genome Aegilops tauschii.</title>
        <authorList>
            <person name="Luo M.C."/>
            <person name="Gu Y.Q."/>
            <person name="Puiu D."/>
            <person name="Wang H."/>
            <person name="Twardziok S.O."/>
            <person name="Deal K.R."/>
            <person name="Huo N."/>
            <person name="Zhu T."/>
            <person name="Wang L."/>
            <person name="Wang Y."/>
            <person name="McGuire P.E."/>
            <person name="Liu S."/>
            <person name="Long H."/>
            <person name="Ramasamy R.K."/>
            <person name="Rodriguez J.C."/>
            <person name="Van S.L."/>
            <person name="Yuan L."/>
            <person name="Wang Z."/>
            <person name="Xia Z."/>
            <person name="Xiao L."/>
            <person name="Anderson O.D."/>
            <person name="Ouyang S."/>
            <person name="Liang Y."/>
            <person name="Zimin A.V."/>
            <person name="Pertea G."/>
            <person name="Qi P."/>
            <person name="Bennetzen J.L."/>
            <person name="Dai X."/>
            <person name="Dawson M.W."/>
            <person name="Muller H.G."/>
            <person name="Kugler K."/>
            <person name="Rivarola-Duarte L."/>
            <person name="Spannagl M."/>
            <person name="Mayer K.F.X."/>
            <person name="Lu F.H."/>
            <person name="Bevan M.W."/>
            <person name="Leroy P."/>
            <person name="Li P."/>
            <person name="You F.M."/>
            <person name="Sun Q."/>
            <person name="Liu Z."/>
            <person name="Lyons E."/>
            <person name="Wicker T."/>
            <person name="Salzberg S.L."/>
            <person name="Devos K.M."/>
            <person name="Dvorak J."/>
        </authorList>
    </citation>
    <scope>NUCLEOTIDE SEQUENCE [LARGE SCALE GENOMIC DNA]</scope>
    <source>
        <strain evidence="1">cv. AL8/78</strain>
    </source>
</reference>
<reference evidence="1" key="4">
    <citation type="submission" date="2019-03" db="UniProtKB">
        <authorList>
            <consortium name="EnsemblPlants"/>
        </authorList>
    </citation>
    <scope>IDENTIFICATION</scope>
</reference>
<dbReference type="Proteomes" id="UP000015105">
    <property type="component" value="Chromosome 7D"/>
</dbReference>
<dbReference type="Gramene" id="AET7Gv20373900.7">
    <property type="protein sequence ID" value="AET7Gv20373900.7"/>
    <property type="gene ID" value="AET7Gv20373900"/>
</dbReference>
<name>A0A453QYD2_AEGTS</name>
<keyword evidence="2" id="KW-1185">Reference proteome</keyword>
<organism evidence="1 2">
    <name type="scientific">Aegilops tauschii subsp. strangulata</name>
    <name type="common">Goatgrass</name>
    <dbReference type="NCBI Taxonomy" id="200361"/>
    <lineage>
        <taxon>Eukaryota</taxon>
        <taxon>Viridiplantae</taxon>
        <taxon>Streptophyta</taxon>
        <taxon>Embryophyta</taxon>
        <taxon>Tracheophyta</taxon>
        <taxon>Spermatophyta</taxon>
        <taxon>Magnoliopsida</taxon>
        <taxon>Liliopsida</taxon>
        <taxon>Poales</taxon>
        <taxon>Poaceae</taxon>
        <taxon>BOP clade</taxon>
        <taxon>Pooideae</taxon>
        <taxon>Triticodae</taxon>
        <taxon>Triticeae</taxon>
        <taxon>Triticinae</taxon>
        <taxon>Aegilops</taxon>
    </lineage>
</organism>
<evidence type="ECO:0000313" key="1">
    <source>
        <dbReference type="EnsemblPlants" id="AET7Gv20373900.7"/>
    </source>
</evidence>
<dbReference type="AlphaFoldDB" id="A0A453QYD2"/>